<dbReference type="InterPro" id="IPR051540">
    <property type="entry name" value="S-2-haloacid_dehalogenase"/>
</dbReference>
<dbReference type="PANTHER" id="PTHR43316:SF8">
    <property type="entry name" value="HAD FAMILY HYDROLASE"/>
    <property type="match status" value="1"/>
</dbReference>
<reference evidence="2 3" key="1">
    <citation type="submission" date="2024-12" db="EMBL/GenBank/DDBJ databases">
        <title>Forecasting of Potato common scab and diversities of Pathogenic streptomyces spp. in china.</title>
        <authorList>
            <person name="Handique U."/>
            <person name="Wu J."/>
        </authorList>
    </citation>
    <scope>NUCLEOTIDE SEQUENCE [LARGE SCALE GENOMIC DNA]</scope>
    <source>
        <strain evidence="2 3">ZRIMU1530</strain>
    </source>
</reference>
<dbReference type="RefSeq" id="WP_206301531.1">
    <property type="nucleotide sequence ID" value="NZ_JBJVNI010000014.1"/>
</dbReference>
<dbReference type="Proteomes" id="UP001631957">
    <property type="component" value="Unassembled WGS sequence"/>
</dbReference>
<comment type="caution">
    <text evidence="2">The sequence shown here is derived from an EMBL/GenBank/DDBJ whole genome shotgun (WGS) entry which is preliminary data.</text>
</comment>
<dbReference type="EC" id="3.1.3.-" evidence="2"/>
<proteinExistence type="predicted"/>
<dbReference type="InterPro" id="IPR006439">
    <property type="entry name" value="HAD-SF_hydro_IA"/>
</dbReference>
<name>A0ABW9HVE4_9ACTN</name>
<dbReference type="SFLD" id="SFLDG01129">
    <property type="entry name" value="C1.5:_HAD__Beta-PGM__Phosphata"/>
    <property type="match status" value="1"/>
</dbReference>
<dbReference type="NCBIfam" id="TIGR01549">
    <property type="entry name" value="HAD-SF-IA-v1"/>
    <property type="match status" value="1"/>
</dbReference>
<keyword evidence="1 2" id="KW-0378">Hydrolase</keyword>
<protein>
    <submittedName>
        <fullName evidence="2">HAD family hydrolase</fullName>
        <ecNumber evidence="2">3.1.3.-</ecNumber>
    </submittedName>
</protein>
<dbReference type="Gene3D" id="3.40.50.1000">
    <property type="entry name" value="HAD superfamily/HAD-like"/>
    <property type="match status" value="1"/>
</dbReference>
<gene>
    <name evidence="2" type="ORF">ACKI18_25560</name>
</gene>
<accession>A0ABW9HVE4</accession>
<evidence type="ECO:0000256" key="1">
    <source>
        <dbReference type="ARBA" id="ARBA00022801"/>
    </source>
</evidence>
<dbReference type="EMBL" id="JBJVNI010000014">
    <property type="protein sequence ID" value="MFM9612070.1"/>
    <property type="molecule type" value="Genomic_DNA"/>
</dbReference>
<dbReference type="SFLD" id="SFLDS00003">
    <property type="entry name" value="Haloacid_Dehalogenase"/>
    <property type="match status" value="1"/>
</dbReference>
<dbReference type="PANTHER" id="PTHR43316">
    <property type="entry name" value="HYDROLASE, HALOACID DELAHOGENASE-RELATED"/>
    <property type="match status" value="1"/>
</dbReference>
<dbReference type="GO" id="GO:0016787">
    <property type="term" value="F:hydrolase activity"/>
    <property type="evidence" value="ECO:0007669"/>
    <property type="project" value="UniProtKB-KW"/>
</dbReference>
<evidence type="ECO:0000313" key="3">
    <source>
        <dbReference type="Proteomes" id="UP001631957"/>
    </source>
</evidence>
<organism evidence="2 3">
    <name type="scientific">Streptomyces niveiscabiei</name>
    <dbReference type="NCBI Taxonomy" id="164115"/>
    <lineage>
        <taxon>Bacteria</taxon>
        <taxon>Bacillati</taxon>
        <taxon>Actinomycetota</taxon>
        <taxon>Actinomycetes</taxon>
        <taxon>Kitasatosporales</taxon>
        <taxon>Streptomycetaceae</taxon>
        <taxon>Streptomyces</taxon>
    </lineage>
</organism>
<evidence type="ECO:0000313" key="2">
    <source>
        <dbReference type="EMBL" id="MFM9612070.1"/>
    </source>
</evidence>
<dbReference type="Pfam" id="PF00702">
    <property type="entry name" value="Hydrolase"/>
    <property type="match status" value="1"/>
</dbReference>
<sequence>MMRAVIFDVGECLVDETTEYSTWADWLGVPRHTFHAMFGAVIAQGRDYRETFQEFRPGFDLHAEREARAAAGRPEHFDEADLYADVRDTFAALRAEGLWVGIAGNQTVRAGRLLRELFAADVDQIGTSDDWGAAKPDRAFFDRVAEVVPADVDEMLYVGDRVDNDIRPAAAAGMHTALVRRGPWATIQWNTEEAAKLPTFRIESLLELPQLIREFNERGR</sequence>
<dbReference type="SUPFAM" id="SSF56784">
    <property type="entry name" value="HAD-like"/>
    <property type="match status" value="1"/>
</dbReference>
<dbReference type="InterPro" id="IPR036412">
    <property type="entry name" value="HAD-like_sf"/>
</dbReference>
<keyword evidence="3" id="KW-1185">Reference proteome</keyword>
<dbReference type="InterPro" id="IPR023214">
    <property type="entry name" value="HAD_sf"/>
</dbReference>